<dbReference type="Proteomes" id="UP000235828">
    <property type="component" value="Chromosome B"/>
</dbReference>
<proteinExistence type="predicted"/>
<organism evidence="1 2">
    <name type="scientific">Vibrio tapetis subsp. tapetis</name>
    <dbReference type="NCBI Taxonomy" id="1671868"/>
    <lineage>
        <taxon>Bacteria</taxon>
        <taxon>Pseudomonadati</taxon>
        <taxon>Pseudomonadota</taxon>
        <taxon>Gammaproteobacteria</taxon>
        <taxon>Vibrionales</taxon>
        <taxon>Vibrionaceae</taxon>
        <taxon>Vibrio</taxon>
    </lineage>
</organism>
<protein>
    <submittedName>
        <fullName evidence="1">Uncharacterized protein</fullName>
    </submittedName>
</protein>
<reference evidence="1 2" key="1">
    <citation type="submission" date="2017-10" db="EMBL/GenBank/DDBJ databases">
        <authorList>
            <person name="Banno H."/>
            <person name="Chua N.-H."/>
        </authorList>
    </citation>
    <scope>NUCLEOTIDE SEQUENCE [LARGE SCALE GENOMIC DNA]</scope>
    <source>
        <strain evidence="1">Vibrio tapetis CECT4600</strain>
    </source>
</reference>
<keyword evidence="2" id="KW-1185">Reference proteome</keyword>
<accession>A0A2N8ZLQ7</accession>
<gene>
    <name evidence="1" type="ORF">VTAP4600_B1228</name>
</gene>
<name>A0A2N8ZLQ7_9VIBR</name>
<dbReference type="KEGG" id="vta:B1228"/>
<evidence type="ECO:0000313" key="2">
    <source>
        <dbReference type="Proteomes" id="UP000235828"/>
    </source>
</evidence>
<evidence type="ECO:0000313" key="1">
    <source>
        <dbReference type="EMBL" id="SON52839.1"/>
    </source>
</evidence>
<sequence length="85" mass="9239">MSIGLHAILHAYPPKLPNQVHFRCVRVNFLSLPSNPAVGQQRPCDSDYLPLNQGDLGFFQPNGFASFAGQTKKAALSELPYPEGG</sequence>
<dbReference type="EMBL" id="LT960612">
    <property type="protein sequence ID" value="SON52839.1"/>
    <property type="molecule type" value="Genomic_DNA"/>
</dbReference>
<dbReference type="AlphaFoldDB" id="A0A2N8ZLQ7"/>